<evidence type="ECO:0000313" key="2">
    <source>
        <dbReference type="Proteomes" id="UP000273811"/>
    </source>
</evidence>
<organism evidence="1 2">
    <name type="scientific">Siminovitchia fortis</name>
    <dbReference type="NCBI Taxonomy" id="254758"/>
    <lineage>
        <taxon>Bacteria</taxon>
        <taxon>Bacillati</taxon>
        <taxon>Bacillota</taxon>
        <taxon>Bacilli</taxon>
        <taxon>Bacillales</taxon>
        <taxon>Bacillaceae</taxon>
        <taxon>Siminovitchia</taxon>
    </lineage>
</organism>
<gene>
    <name evidence="1" type="ORF">D4N35_013770</name>
</gene>
<proteinExistence type="predicted"/>
<dbReference type="OrthoDB" id="2972914at2"/>
<dbReference type="Proteomes" id="UP000273811">
    <property type="component" value="Unassembled WGS sequence"/>
</dbReference>
<name>A0A443IN64_9BACI</name>
<sequence>MQKLKEVGYLEKGMVLVDVDGKEGKVTGLYGDNDFMMVEFDNNQNRRILWDWENLSDRVYVRR</sequence>
<protein>
    <submittedName>
        <fullName evidence="1">Uncharacterized protein</fullName>
    </submittedName>
</protein>
<keyword evidence="2" id="KW-1185">Reference proteome</keyword>
<dbReference type="EMBL" id="QYTU02000034">
    <property type="protein sequence ID" value="RWR06766.1"/>
    <property type="molecule type" value="Genomic_DNA"/>
</dbReference>
<reference evidence="1" key="1">
    <citation type="submission" date="2018-12" db="EMBL/GenBank/DDBJ databases">
        <authorList>
            <person name="Sun L."/>
            <person name="Chen Z."/>
        </authorList>
    </citation>
    <scope>NUCLEOTIDE SEQUENCE [LARGE SCALE GENOMIC DNA]</scope>
    <source>
        <strain evidence="1">DSM 16012</strain>
    </source>
</reference>
<accession>A0A443IN64</accession>
<evidence type="ECO:0000313" key="1">
    <source>
        <dbReference type="EMBL" id="RWR06766.1"/>
    </source>
</evidence>
<dbReference type="AlphaFoldDB" id="A0A443IN64"/>
<comment type="caution">
    <text evidence="1">The sequence shown here is derived from an EMBL/GenBank/DDBJ whole genome shotgun (WGS) entry which is preliminary data.</text>
</comment>